<comment type="caution">
    <text evidence="11">The sequence shown here is derived from an EMBL/GenBank/DDBJ whole genome shotgun (WGS) entry which is preliminary data.</text>
</comment>
<dbReference type="Pfam" id="PF11807">
    <property type="entry name" value="UstYa"/>
    <property type="match status" value="1"/>
</dbReference>
<dbReference type="Proteomes" id="UP001600888">
    <property type="component" value="Unassembled WGS sequence"/>
</dbReference>
<dbReference type="InterPro" id="IPR021765">
    <property type="entry name" value="UstYa-like"/>
</dbReference>
<gene>
    <name evidence="11" type="ORF">FJTKL_13655</name>
</gene>
<dbReference type="PANTHER" id="PTHR33365:SF13">
    <property type="entry name" value="TAT PATHWAY SIGNAL SEQUENCE"/>
    <property type="match status" value="1"/>
</dbReference>
<evidence type="ECO:0000256" key="2">
    <source>
        <dbReference type="ARBA" id="ARBA00022692"/>
    </source>
</evidence>
<evidence type="ECO:0000256" key="8">
    <source>
        <dbReference type="ARBA" id="ARBA00035112"/>
    </source>
</evidence>
<comment type="subcellular location">
    <subcellularLocation>
        <location evidence="1">Membrane</location>
        <topology evidence="1">Single-pass membrane protein</topology>
    </subcellularLocation>
</comment>
<keyword evidence="4" id="KW-0560">Oxidoreductase</keyword>
<feature type="region of interest" description="Disordered" evidence="9">
    <location>
        <begin position="1"/>
        <end position="38"/>
    </location>
</feature>
<organism evidence="11 12">
    <name type="scientific">Diaporthe vaccinii</name>
    <dbReference type="NCBI Taxonomy" id="105482"/>
    <lineage>
        <taxon>Eukaryota</taxon>
        <taxon>Fungi</taxon>
        <taxon>Dikarya</taxon>
        <taxon>Ascomycota</taxon>
        <taxon>Pezizomycotina</taxon>
        <taxon>Sordariomycetes</taxon>
        <taxon>Sordariomycetidae</taxon>
        <taxon>Diaporthales</taxon>
        <taxon>Diaporthaceae</taxon>
        <taxon>Diaporthe</taxon>
        <taxon>Diaporthe eres species complex</taxon>
    </lineage>
</organism>
<keyword evidence="2 10" id="KW-0812">Transmembrane</keyword>
<keyword evidence="7" id="KW-0325">Glycoprotein</keyword>
<reference evidence="11 12" key="1">
    <citation type="submission" date="2024-03" db="EMBL/GenBank/DDBJ databases">
        <title>A high-quality draft genome sequence of Diaporthe vaccinii, a causative agent of upright dieback and viscid rot disease in cranberry plants.</title>
        <authorList>
            <person name="Sarrasin M."/>
            <person name="Lang B.F."/>
            <person name="Burger G."/>
        </authorList>
    </citation>
    <scope>NUCLEOTIDE SEQUENCE [LARGE SCALE GENOMIC DNA]</scope>
    <source>
        <strain evidence="11 12">IS7</strain>
    </source>
</reference>
<evidence type="ECO:0000256" key="4">
    <source>
        <dbReference type="ARBA" id="ARBA00023002"/>
    </source>
</evidence>
<evidence type="ECO:0000256" key="5">
    <source>
        <dbReference type="ARBA" id="ARBA00023026"/>
    </source>
</evidence>
<feature type="compositionally biased region" description="Basic and acidic residues" evidence="9">
    <location>
        <begin position="1"/>
        <end position="16"/>
    </location>
</feature>
<dbReference type="EMBL" id="JBAWTH010000079">
    <property type="protein sequence ID" value="KAL2279078.1"/>
    <property type="molecule type" value="Genomic_DNA"/>
</dbReference>
<dbReference type="PANTHER" id="PTHR33365">
    <property type="entry name" value="YALI0B05434P"/>
    <property type="match status" value="1"/>
</dbReference>
<evidence type="ECO:0000256" key="9">
    <source>
        <dbReference type="SAM" id="MobiDB-lite"/>
    </source>
</evidence>
<keyword evidence="5" id="KW-0843">Virulence</keyword>
<keyword evidence="6 10" id="KW-0472">Membrane</keyword>
<keyword evidence="12" id="KW-1185">Reference proteome</keyword>
<evidence type="ECO:0000313" key="11">
    <source>
        <dbReference type="EMBL" id="KAL2279078.1"/>
    </source>
</evidence>
<proteinExistence type="inferred from homology"/>
<evidence type="ECO:0000313" key="12">
    <source>
        <dbReference type="Proteomes" id="UP001600888"/>
    </source>
</evidence>
<name>A0ABR4E9G8_9PEZI</name>
<evidence type="ECO:0000256" key="1">
    <source>
        <dbReference type="ARBA" id="ARBA00004167"/>
    </source>
</evidence>
<evidence type="ECO:0000256" key="6">
    <source>
        <dbReference type="ARBA" id="ARBA00023136"/>
    </source>
</evidence>
<protein>
    <recommendedName>
        <fullName evidence="13">Tat pathway signal sequence</fullName>
    </recommendedName>
</protein>
<accession>A0ABR4E9G8</accession>
<comment type="similarity">
    <text evidence="8">Belongs to the ustYa family.</text>
</comment>
<evidence type="ECO:0000256" key="10">
    <source>
        <dbReference type="SAM" id="Phobius"/>
    </source>
</evidence>
<feature type="transmembrane region" description="Helical" evidence="10">
    <location>
        <begin position="55"/>
        <end position="77"/>
    </location>
</feature>
<evidence type="ECO:0000256" key="7">
    <source>
        <dbReference type="ARBA" id="ARBA00023180"/>
    </source>
</evidence>
<sequence length="295" mass="33591">MDRKSREYEPVMHEDYPNESQPLTKRRHSNCSEADVDDFVPPKDHSRSHAASWKCTVVAVLLALACNIASGCFGFYYGKRNLDTVCSTYTTQYSPLLKEVGIKYGVVNYNGSFLEETIYRQRGSPKVDDAWDALGVNSRAGIISREQGLKSGLTDAHVQRADKYGGGFFVNVEGMHHLHCLNLVRQGLYFNYDYYKEMGTGAFVNDDMIVEKHISHCLDTIRQTLMCNTDTGVLGQVWFDQDSPTAFPDFNTKHKCKNFDDISKWAVEHQEPIPDELPDDYMKEPRLEYIGENTP</sequence>
<keyword evidence="3 10" id="KW-1133">Transmembrane helix</keyword>
<evidence type="ECO:0008006" key="13">
    <source>
        <dbReference type="Google" id="ProtNLM"/>
    </source>
</evidence>
<evidence type="ECO:0000256" key="3">
    <source>
        <dbReference type="ARBA" id="ARBA00022989"/>
    </source>
</evidence>